<feature type="domain" description="Acyltransferase 3" evidence="2">
    <location>
        <begin position="27"/>
        <end position="352"/>
    </location>
</feature>
<dbReference type="Pfam" id="PF01757">
    <property type="entry name" value="Acyl_transf_3"/>
    <property type="match status" value="1"/>
</dbReference>
<feature type="transmembrane region" description="Helical" evidence="1">
    <location>
        <begin position="192"/>
        <end position="209"/>
    </location>
</feature>
<feature type="transmembrane region" description="Helical" evidence="1">
    <location>
        <begin position="373"/>
        <end position="392"/>
    </location>
</feature>
<feature type="transmembrane region" description="Helical" evidence="1">
    <location>
        <begin position="93"/>
        <end position="115"/>
    </location>
</feature>
<organism evidence="4 5">
    <name type="scientific">Stenotrophomonas beteli</name>
    <dbReference type="NCBI Taxonomy" id="3384461"/>
    <lineage>
        <taxon>Bacteria</taxon>
        <taxon>Pseudomonadati</taxon>
        <taxon>Pseudomonadota</taxon>
        <taxon>Gammaproteobacteria</taxon>
        <taxon>Lysobacterales</taxon>
        <taxon>Lysobacteraceae</taxon>
        <taxon>Stenotrophomonas</taxon>
        <taxon>Stenotrophomonas maltophilia group</taxon>
    </lineage>
</organism>
<dbReference type="AlphaFoldDB" id="A0A0R0AQS7"/>
<dbReference type="InterPro" id="IPR002656">
    <property type="entry name" value="Acyl_transf_3_dom"/>
</dbReference>
<feature type="transmembrane region" description="Helical" evidence="1">
    <location>
        <begin position="330"/>
        <end position="352"/>
    </location>
</feature>
<reference evidence="4 5" key="1">
    <citation type="journal article" date="2016" name="Front. Microbiol.">
        <title>Genome Sequence of Type Strains of Genus Stenotrophomonas.</title>
        <authorList>
            <person name="Patil P.P."/>
            <person name="Midha S."/>
            <person name="Kumar S."/>
            <person name="Patil P.B."/>
        </authorList>
    </citation>
    <scope>NUCLEOTIDE SEQUENCE [LARGE SCALE GENOMIC DNA]</scope>
    <source>
        <strain evidence="4 5">LMG 978</strain>
    </source>
</reference>
<feature type="transmembrane region" description="Helical" evidence="1">
    <location>
        <begin position="246"/>
        <end position="268"/>
    </location>
</feature>
<keyword evidence="1" id="KW-1133">Transmembrane helix</keyword>
<name>A0A0R0AQS7_9GAMM</name>
<evidence type="ECO:0000313" key="4">
    <source>
        <dbReference type="EMBL" id="KRG47574.1"/>
    </source>
</evidence>
<feature type="transmembrane region" description="Helical" evidence="1">
    <location>
        <begin position="274"/>
        <end position="292"/>
    </location>
</feature>
<feature type="transmembrane region" description="Helical" evidence="1">
    <location>
        <begin position="299"/>
        <end position="318"/>
    </location>
</feature>
<dbReference type="OrthoDB" id="9767863at2"/>
<evidence type="ECO:0000313" key="5">
    <source>
        <dbReference type="Proteomes" id="UP000051757"/>
    </source>
</evidence>
<keyword evidence="1" id="KW-0472">Membrane</keyword>
<proteinExistence type="predicted"/>
<evidence type="ECO:0000259" key="3">
    <source>
        <dbReference type="Pfam" id="PF19040"/>
    </source>
</evidence>
<dbReference type="GO" id="GO:0016020">
    <property type="term" value="C:membrane"/>
    <property type="evidence" value="ECO:0007669"/>
    <property type="project" value="TreeGrafter"/>
</dbReference>
<gene>
    <name evidence="4" type="ORF">ARC23_03150</name>
</gene>
<sequence>MTAQTVAMLPPCLLLVARMSSPERSHNAAIDGLRALAVLAVVVFHTNATWLPGGFTGVDLFFVVSGFVISQSLASRADASLGALLLDFYRRRVLRLLPALLVMLMATFVLSALFIPRAWRNEQFDQTGWAALVGFSNIVLAGQQDDYFSPGAELNPFLHTWTLGVEEQFYLVFPLLFFVWLRGRERWPWARWLLPVLTVLSLAWAGWQAQTAPAAAFYLLPARFWELAAGALLYQWMRERVPGQSGGTVAAVGLALLGTGVVIAPQLAMPVPGVLATVGGTLMLLAGVSASGTSRMARALGCAPLAYLGRLSYSLYLWHWPLLVLLRWTYGLHGAALWLYPVLLLAVSAVSYHFIERPLRSAAPLLRLAPAKVLAMALPVVVLCGAGAWATVEYHEQVSLSVTRDGYAWQARRYPAWRPLEPVDAPALEGRRLFVAGDSHAAAYRTMTSMVARQTGMEVRQDDRGGCSFVNLLRASPADCQGFIEDALTNIEHEARPGDIVLLAALRMPELRGFDWQRQDAQQIYQQLLDERTPAHAQAARDEADRVLGRLQKLGVHVVVDAPLPLFKAGAYRCSDWFNRHNPACAGGLSMPRGDLERLRAPQMALLAELAARYPSLTVWDPLPLLCGPKTCSAVEDGEPLFFDNDHLSGHGNRVLLPSFRQTLIDIASDKPV</sequence>
<keyword evidence="1" id="KW-0812">Transmembrane</keyword>
<comment type="caution">
    <text evidence="4">The sequence shown here is derived from an EMBL/GenBank/DDBJ whole genome shotgun (WGS) entry which is preliminary data.</text>
</comment>
<evidence type="ECO:0000259" key="2">
    <source>
        <dbReference type="Pfam" id="PF01757"/>
    </source>
</evidence>
<feature type="domain" description="SGNH" evidence="3">
    <location>
        <begin position="431"/>
        <end position="662"/>
    </location>
</feature>
<dbReference type="GO" id="GO:0009103">
    <property type="term" value="P:lipopolysaccharide biosynthetic process"/>
    <property type="evidence" value="ECO:0007669"/>
    <property type="project" value="TreeGrafter"/>
</dbReference>
<dbReference type="Proteomes" id="UP000051757">
    <property type="component" value="Unassembled WGS sequence"/>
</dbReference>
<protein>
    <submittedName>
        <fullName evidence="4">Acetylase</fullName>
    </submittedName>
</protein>
<dbReference type="EMBL" id="LLXV01000077">
    <property type="protein sequence ID" value="KRG47574.1"/>
    <property type="molecule type" value="Genomic_DNA"/>
</dbReference>
<keyword evidence="5" id="KW-1185">Reference proteome</keyword>
<evidence type="ECO:0000256" key="1">
    <source>
        <dbReference type="SAM" id="Phobius"/>
    </source>
</evidence>
<feature type="transmembrane region" description="Helical" evidence="1">
    <location>
        <begin position="215"/>
        <end position="234"/>
    </location>
</feature>
<dbReference type="Pfam" id="PF19040">
    <property type="entry name" value="SGNH"/>
    <property type="match status" value="1"/>
</dbReference>
<dbReference type="InterPro" id="IPR043968">
    <property type="entry name" value="SGNH"/>
</dbReference>
<accession>A0A0R0AQS7</accession>
<dbReference type="GO" id="GO:0016747">
    <property type="term" value="F:acyltransferase activity, transferring groups other than amino-acyl groups"/>
    <property type="evidence" value="ECO:0007669"/>
    <property type="project" value="InterPro"/>
</dbReference>
<dbReference type="PANTHER" id="PTHR23028:SF53">
    <property type="entry name" value="ACYL_TRANSF_3 DOMAIN-CONTAINING PROTEIN"/>
    <property type="match status" value="1"/>
</dbReference>
<feature type="transmembrane region" description="Helical" evidence="1">
    <location>
        <begin position="158"/>
        <end position="180"/>
    </location>
</feature>
<dbReference type="InterPro" id="IPR050879">
    <property type="entry name" value="Acyltransferase_3"/>
</dbReference>
<dbReference type="PANTHER" id="PTHR23028">
    <property type="entry name" value="ACETYLTRANSFERASE"/>
    <property type="match status" value="1"/>
</dbReference>